<protein>
    <submittedName>
        <fullName evidence="3">Uncharacterized protein</fullName>
    </submittedName>
</protein>
<name>A0AAD9Q4P1_ACRCE</name>
<reference evidence="3" key="1">
    <citation type="journal article" date="2023" name="G3 (Bethesda)">
        <title>Whole genome assembly and annotation of the endangered Caribbean coral Acropora cervicornis.</title>
        <authorList>
            <person name="Selwyn J.D."/>
            <person name="Vollmer S.V."/>
        </authorList>
    </citation>
    <scope>NUCLEOTIDE SEQUENCE</scope>
    <source>
        <strain evidence="3">K2</strain>
    </source>
</reference>
<gene>
    <name evidence="3" type="ORF">P5673_023906</name>
</gene>
<organism evidence="3 4">
    <name type="scientific">Acropora cervicornis</name>
    <name type="common">Staghorn coral</name>
    <dbReference type="NCBI Taxonomy" id="6130"/>
    <lineage>
        <taxon>Eukaryota</taxon>
        <taxon>Metazoa</taxon>
        <taxon>Cnidaria</taxon>
        <taxon>Anthozoa</taxon>
        <taxon>Hexacorallia</taxon>
        <taxon>Scleractinia</taxon>
        <taxon>Astrocoeniina</taxon>
        <taxon>Acroporidae</taxon>
        <taxon>Acropora</taxon>
    </lineage>
</organism>
<keyword evidence="1" id="KW-0812">Transmembrane</keyword>
<keyword evidence="1" id="KW-0472">Membrane</keyword>
<sequence>MASHYMIIIRIALLAANVIADRQQTISLQKTKFQQCNSTSCECTTRNSDQAFIHCNQACNNTMCKALKCSSGSCHQECHNCHMTCTSDTDLCKQRCLSGTCSFECAAKHCVRQCNDGKCESTREEHKQYQPGFPKFYLIILAVLFGLMAVLSLGLLVYYIWGFNQCEKQYRYHKLQSFNDRFESLDSVQILALIFVKQTSFLDH</sequence>
<dbReference type="EMBL" id="JARQWQ010000068">
    <property type="protein sequence ID" value="KAK2554669.1"/>
    <property type="molecule type" value="Genomic_DNA"/>
</dbReference>
<feature type="transmembrane region" description="Helical" evidence="1">
    <location>
        <begin position="136"/>
        <end position="161"/>
    </location>
</feature>
<dbReference type="AlphaFoldDB" id="A0AAD9Q4P1"/>
<evidence type="ECO:0000256" key="2">
    <source>
        <dbReference type="SAM" id="SignalP"/>
    </source>
</evidence>
<keyword evidence="2" id="KW-0732">Signal</keyword>
<dbReference type="Proteomes" id="UP001249851">
    <property type="component" value="Unassembled WGS sequence"/>
</dbReference>
<feature type="signal peptide" evidence="2">
    <location>
        <begin position="1"/>
        <end position="20"/>
    </location>
</feature>
<evidence type="ECO:0000313" key="4">
    <source>
        <dbReference type="Proteomes" id="UP001249851"/>
    </source>
</evidence>
<keyword evidence="1" id="KW-1133">Transmembrane helix</keyword>
<feature type="chain" id="PRO_5042123205" evidence="2">
    <location>
        <begin position="21"/>
        <end position="204"/>
    </location>
</feature>
<reference evidence="3" key="2">
    <citation type="journal article" date="2023" name="Science">
        <title>Genomic signatures of disease resistance in endangered staghorn corals.</title>
        <authorList>
            <person name="Vollmer S.V."/>
            <person name="Selwyn J.D."/>
            <person name="Despard B.A."/>
            <person name="Roesel C.L."/>
        </authorList>
    </citation>
    <scope>NUCLEOTIDE SEQUENCE</scope>
    <source>
        <strain evidence="3">K2</strain>
    </source>
</reference>
<keyword evidence="4" id="KW-1185">Reference proteome</keyword>
<comment type="caution">
    <text evidence="3">The sequence shown here is derived from an EMBL/GenBank/DDBJ whole genome shotgun (WGS) entry which is preliminary data.</text>
</comment>
<evidence type="ECO:0000313" key="3">
    <source>
        <dbReference type="EMBL" id="KAK2554669.1"/>
    </source>
</evidence>
<proteinExistence type="predicted"/>
<evidence type="ECO:0000256" key="1">
    <source>
        <dbReference type="SAM" id="Phobius"/>
    </source>
</evidence>
<accession>A0AAD9Q4P1</accession>